<evidence type="ECO:0000313" key="2">
    <source>
        <dbReference type="Proteomes" id="UP000307790"/>
    </source>
</evidence>
<proteinExistence type="predicted"/>
<dbReference type="RefSeq" id="WP_138319757.1">
    <property type="nucleotide sequence ID" value="NZ_VCBC01000008.1"/>
</dbReference>
<sequence>MAKISKVLQTPSFKKTTKKLRENQKSDLDKAIRALIEDPLLGEQKKGDLSFMRVHKFKMVKQLTLLGYSYEDGSVVLELLTIGTHENFYRDAKRLL</sequence>
<reference evidence="1 2" key="1">
    <citation type="submission" date="2019-05" db="EMBL/GenBank/DDBJ databases">
        <title>Genome sequences of Thalassotalea litorea 1K03283.</title>
        <authorList>
            <person name="Zhang D."/>
        </authorList>
    </citation>
    <scope>NUCLEOTIDE SEQUENCE [LARGE SCALE GENOMIC DNA]</scope>
    <source>
        <strain evidence="1 2">MCCC 1K03283</strain>
    </source>
</reference>
<dbReference type="Gene3D" id="3.30.2310.20">
    <property type="entry name" value="RelE-like"/>
    <property type="match status" value="1"/>
</dbReference>
<dbReference type="OrthoDB" id="5296677at2"/>
<dbReference type="Proteomes" id="UP000307790">
    <property type="component" value="Unassembled WGS sequence"/>
</dbReference>
<comment type="caution">
    <text evidence="1">The sequence shown here is derived from an EMBL/GenBank/DDBJ whole genome shotgun (WGS) entry which is preliminary data.</text>
</comment>
<dbReference type="AlphaFoldDB" id="A0A5R9ILZ1"/>
<name>A0A5R9ILZ1_9GAMM</name>
<dbReference type="InterPro" id="IPR035093">
    <property type="entry name" value="RelE/ParE_toxin_dom_sf"/>
</dbReference>
<evidence type="ECO:0000313" key="1">
    <source>
        <dbReference type="EMBL" id="TLU65087.1"/>
    </source>
</evidence>
<organism evidence="1 2">
    <name type="scientific">Thalassotalea litorea</name>
    <dbReference type="NCBI Taxonomy" id="2020715"/>
    <lineage>
        <taxon>Bacteria</taxon>
        <taxon>Pseudomonadati</taxon>
        <taxon>Pseudomonadota</taxon>
        <taxon>Gammaproteobacteria</taxon>
        <taxon>Alteromonadales</taxon>
        <taxon>Colwelliaceae</taxon>
        <taxon>Thalassotalea</taxon>
    </lineage>
</organism>
<dbReference type="InterPro" id="IPR031552">
    <property type="entry name" value="ParE-like_toxin"/>
</dbReference>
<protein>
    <submittedName>
        <fullName evidence="1">Type II toxin-antitoxin system RelE/ParE family toxin</fullName>
    </submittedName>
</protein>
<dbReference type="EMBL" id="VCBC01000008">
    <property type="protein sequence ID" value="TLU65087.1"/>
    <property type="molecule type" value="Genomic_DNA"/>
</dbReference>
<gene>
    <name evidence="1" type="ORF">FE810_09170</name>
</gene>
<dbReference type="SUPFAM" id="SSF143011">
    <property type="entry name" value="RelE-like"/>
    <property type="match status" value="1"/>
</dbReference>
<keyword evidence="2" id="KW-1185">Reference proteome</keyword>
<dbReference type="Pfam" id="PF15781">
    <property type="entry name" value="ParE-like_toxin"/>
    <property type="match status" value="1"/>
</dbReference>
<accession>A0A5R9ILZ1</accession>